<evidence type="ECO:0000256" key="3">
    <source>
        <dbReference type="ARBA" id="ARBA00015281"/>
    </source>
</evidence>
<evidence type="ECO:0000256" key="2">
    <source>
        <dbReference type="ARBA" id="ARBA00008681"/>
    </source>
</evidence>
<proteinExistence type="inferred from homology"/>
<dbReference type="InterPro" id="IPR008816">
    <property type="entry name" value="Gly_zipper_2TM_dom"/>
</dbReference>
<evidence type="ECO:0000259" key="6">
    <source>
        <dbReference type="Pfam" id="PF05433"/>
    </source>
</evidence>
<dbReference type="EMBL" id="BMLF01000001">
    <property type="protein sequence ID" value="GGL87835.1"/>
    <property type="molecule type" value="Genomic_DNA"/>
</dbReference>
<sequence length="92" mass="9117">MKTRFVLALGLSGSLLAACANTMNPQANTVAGVAGGAAAGLIAAEALEANDNWRLIAALGGAAAGTMVAQNAQTQQCAYSRGNGTYYTAPCP</sequence>
<evidence type="ECO:0000313" key="7">
    <source>
        <dbReference type="EMBL" id="GGL87835.1"/>
    </source>
</evidence>
<comment type="similarity">
    <text evidence="2">Belongs to the rickettsiale 17 kDa surface antigen family.</text>
</comment>
<accession>A0A917SNE1</accession>
<keyword evidence="8" id="KW-1185">Reference proteome</keyword>
<dbReference type="Pfam" id="PF05433">
    <property type="entry name" value="Rick_17kDa_Anti"/>
    <property type="match status" value="1"/>
</dbReference>
<dbReference type="AlphaFoldDB" id="A0A917SNE1"/>
<reference evidence="7" key="1">
    <citation type="journal article" date="2014" name="Int. J. Syst. Evol. Microbiol.">
        <title>Complete genome sequence of Corynebacterium casei LMG S-19264T (=DSM 44701T), isolated from a smear-ripened cheese.</title>
        <authorList>
            <consortium name="US DOE Joint Genome Institute (JGI-PGF)"/>
            <person name="Walter F."/>
            <person name="Albersmeier A."/>
            <person name="Kalinowski J."/>
            <person name="Ruckert C."/>
        </authorList>
    </citation>
    <scope>NUCLEOTIDE SEQUENCE</scope>
    <source>
        <strain evidence="7">CGMCC 1.6293</strain>
    </source>
</reference>
<dbReference type="GO" id="GO:0009279">
    <property type="term" value="C:cell outer membrane"/>
    <property type="evidence" value="ECO:0007669"/>
    <property type="project" value="UniProtKB-SubCell"/>
</dbReference>
<evidence type="ECO:0000256" key="1">
    <source>
        <dbReference type="ARBA" id="ARBA00004459"/>
    </source>
</evidence>
<dbReference type="Proteomes" id="UP000649829">
    <property type="component" value="Unassembled WGS sequence"/>
</dbReference>
<comment type="subcellular location">
    <subcellularLocation>
        <location evidence="1">Cell outer membrane</location>
        <topology evidence="1">Lipid-anchor</topology>
    </subcellularLocation>
</comment>
<dbReference type="PROSITE" id="PS51257">
    <property type="entry name" value="PROKAR_LIPOPROTEIN"/>
    <property type="match status" value="1"/>
</dbReference>
<evidence type="ECO:0000256" key="4">
    <source>
        <dbReference type="ARBA" id="ARBA00023288"/>
    </source>
</evidence>
<feature type="chain" id="PRO_5036880379" description="17 kDa surface antigen" evidence="5">
    <location>
        <begin position="18"/>
        <end position="92"/>
    </location>
</feature>
<keyword evidence="5" id="KW-0732">Signal</keyword>
<keyword evidence="4" id="KW-0449">Lipoprotein</keyword>
<feature type="domain" description="Glycine zipper 2TM" evidence="6">
    <location>
        <begin position="32"/>
        <end position="72"/>
    </location>
</feature>
<reference evidence="7" key="2">
    <citation type="submission" date="2020-09" db="EMBL/GenBank/DDBJ databases">
        <authorList>
            <person name="Sun Q."/>
            <person name="Zhou Y."/>
        </authorList>
    </citation>
    <scope>NUCLEOTIDE SEQUENCE</scope>
    <source>
        <strain evidence="7">CGMCC 1.6293</strain>
    </source>
</reference>
<feature type="signal peptide" evidence="5">
    <location>
        <begin position="1"/>
        <end position="17"/>
    </location>
</feature>
<evidence type="ECO:0000313" key="8">
    <source>
        <dbReference type="Proteomes" id="UP000649829"/>
    </source>
</evidence>
<dbReference type="RefSeq" id="WP_028285649.1">
    <property type="nucleotide sequence ID" value="NZ_BMLF01000001.1"/>
</dbReference>
<protein>
    <recommendedName>
        <fullName evidence="3">17 kDa surface antigen</fullName>
    </recommendedName>
</protein>
<evidence type="ECO:0000256" key="5">
    <source>
        <dbReference type="SAM" id="SignalP"/>
    </source>
</evidence>
<gene>
    <name evidence="7" type="ORF">GCM10011534_07320</name>
</gene>
<name>A0A917SNE1_9RHOB</name>
<organism evidence="7 8">
    <name type="scientific">Pseudooceanicola nanhaiensis</name>
    <dbReference type="NCBI Taxonomy" id="375761"/>
    <lineage>
        <taxon>Bacteria</taxon>
        <taxon>Pseudomonadati</taxon>
        <taxon>Pseudomonadota</taxon>
        <taxon>Alphaproteobacteria</taxon>
        <taxon>Rhodobacterales</taxon>
        <taxon>Paracoccaceae</taxon>
        <taxon>Pseudooceanicola</taxon>
    </lineage>
</organism>
<comment type="caution">
    <text evidence="7">The sequence shown here is derived from an EMBL/GenBank/DDBJ whole genome shotgun (WGS) entry which is preliminary data.</text>
</comment>